<reference evidence="2 3" key="1">
    <citation type="submission" date="2015-01" db="EMBL/GenBank/DDBJ databases">
        <title>The Genome Sequence of Ochroconis gallopava CBS43764.</title>
        <authorList>
            <consortium name="The Broad Institute Genomics Platform"/>
            <person name="Cuomo C."/>
            <person name="de Hoog S."/>
            <person name="Gorbushina A."/>
            <person name="Stielow B."/>
            <person name="Teixiera M."/>
            <person name="Abouelleil A."/>
            <person name="Chapman S.B."/>
            <person name="Priest M."/>
            <person name="Young S.K."/>
            <person name="Wortman J."/>
            <person name="Nusbaum C."/>
            <person name="Birren B."/>
        </authorList>
    </citation>
    <scope>NUCLEOTIDE SEQUENCE [LARGE SCALE GENOMIC DNA]</scope>
    <source>
        <strain evidence="2 3">CBS 43764</strain>
    </source>
</reference>
<proteinExistence type="predicted"/>
<protein>
    <recommendedName>
        <fullName evidence="1">DUF7730 domain-containing protein</fullName>
    </recommendedName>
</protein>
<dbReference type="VEuPathDB" id="FungiDB:PV09_08744"/>
<dbReference type="InterPro" id="IPR056632">
    <property type="entry name" value="DUF7730"/>
</dbReference>
<sequence>MEIDARILNPPVECQQAARDAEKGQAHGLWPQSMPCHQRGVFLRMPAEIRNFIYHWTLGSLNVHVYAENKASNAVASSRRGVDPKSRTKVRLYLCRVCLRDGKREWLDQHLNCYTSACKGFPNLGILFTCRQIYEEASLIPFTANTFIFVSPASFESFATAALLPHQAQALRSITLWSPITASRFTDAKISWSSWSIPQIVRERELLVGLQHLTVHLSIYRDDSAHVLDSTRGILSLGHCHIKRLKTVTISTTYDGVDEAHGASETLQKAIEQYTMRLKHVLLGSLSVPGFDDDVSRHSLNENVHVFNTS</sequence>
<dbReference type="OrthoDB" id="5413827at2759"/>
<dbReference type="HOGENOM" id="CLU_897726_0_0_1"/>
<dbReference type="Pfam" id="PF24864">
    <property type="entry name" value="DUF7730"/>
    <property type="match status" value="1"/>
</dbReference>
<evidence type="ECO:0000313" key="3">
    <source>
        <dbReference type="Proteomes" id="UP000053259"/>
    </source>
</evidence>
<dbReference type="PANTHER" id="PTHR38790">
    <property type="entry name" value="2EXR DOMAIN-CONTAINING PROTEIN-RELATED"/>
    <property type="match status" value="1"/>
</dbReference>
<dbReference type="GeneID" id="27316717"/>
<dbReference type="EMBL" id="KN847575">
    <property type="protein sequence ID" value="KIV99566.1"/>
    <property type="molecule type" value="Genomic_DNA"/>
</dbReference>
<dbReference type="InParanoid" id="A0A0D1YFQ3"/>
<evidence type="ECO:0000259" key="1">
    <source>
        <dbReference type="Pfam" id="PF24864"/>
    </source>
</evidence>
<organism evidence="2 3">
    <name type="scientific">Verruconis gallopava</name>
    <dbReference type="NCBI Taxonomy" id="253628"/>
    <lineage>
        <taxon>Eukaryota</taxon>
        <taxon>Fungi</taxon>
        <taxon>Dikarya</taxon>
        <taxon>Ascomycota</taxon>
        <taxon>Pezizomycotina</taxon>
        <taxon>Dothideomycetes</taxon>
        <taxon>Pleosporomycetidae</taxon>
        <taxon>Venturiales</taxon>
        <taxon>Sympoventuriaceae</taxon>
        <taxon>Verruconis</taxon>
    </lineage>
</organism>
<accession>A0A0D1YFQ3</accession>
<keyword evidence="3" id="KW-1185">Reference proteome</keyword>
<dbReference type="RefSeq" id="XP_016209436.1">
    <property type="nucleotide sequence ID" value="XM_016362696.1"/>
</dbReference>
<name>A0A0D1YFQ3_9PEZI</name>
<dbReference type="AlphaFoldDB" id="A0A0D1YFQ3"/>
<gene>
    <name evidence="2" type="ORF">PV09_08744</name>
</gene>
<dbReference type="Proteomes" id="UP000053259">
    <property type="component" value="Unassembled WGS sequence"/>
</dbReference>
<evidence type="ECO:0000313" key="2">
    <source>
        <dbReference type="EMBL" id="KIV99566.1"/>
    </source>
</evidence>
<feature type="domain" description="DUF7730" evidence="1">
    <location>
        <begin position="41"/>
        <end position="187"/>
    </location>
</feature>